<evidence type="ECO:0000256" key="1">
    <source>
        <dbReference type="SAM" id="MobiDB-lite"/>
    </source>
</evidence>
<reference evidence="3 4" key="1">
    <citation type="submission" date="2025-04" db="UniProtKB">
        <authorList>
            <consortium name="RefSeq"/>
        </authorList>
    </citation>
    <scope>IDENTIFICATION</scope>
    <source>
        <tissue evidence="3 4">Whole body</tissue>
    </source>
</reference>
<evidence type="ECO:0000313" key="3">
    <source>
        <dbReference type="RefSeq" id="XP_025420517.1"/>
    </source>
</evidence>
<dbReference type="RefSeq" id="XP_025420517.1">
    <property type="nucleotide sequence ID" value="XM_025564732.1"/>
</dbReference>
<dbReference type="OrthoDB" id="6628915at2759"/>
<feature type="region of interest" description="Disordered" evidence="1">
    <location>
        <begin position="95"/>
        <end position="127"/>
    </location>
</feature>
<dbReference type="GeneID" id="112690674"/>
<protein>
    <submittedName>
        <fullName evidence="3 4">Keratin, type II cytoskeletal 2 epidermal-like</fullName>
    </submittedName>
</protein>
<feature type="compositionally biased region" description="Basic and acidic residues" evidence="1">
    <location>
        <begin position="101"/>
        <end position="111"/>
    </location>
</feature>
<evidence type="ECO:0000313" key="4">
    <source>
        <dbReference type="RefSeq" id="XP_025420518.1"/>
    </source>
</evidence>
<dbReference type="RefSeq" id="XP_025420518.1">
    <property type="nucleotide sequence ID" value="XM_025564733.1"/>
</dbReference>
<evidence type="ECO:0000313" key="2">
    <source>
        <dbReference type="Proteomes" id="UP000694846"/>
    </source>
</evidence>
<dbReference type="RefSeq" id="XP_025420519.1">
    <property type="nucleotide sequence ID" value="XM_025564734.1"/>
</dbReference>
<keyword evidence="2" id="KW-1185">Reference proteome</keyword>
<name>A0A8B8GBC2_9HEMI</name>
<dbReference type="AlphaFoldDB" id="A0A8B8GBC2"/>
<evidence type="ECO:0000313" key="5">
    <source>
        <dbReference type="RefSeq" id="XP_025420519.1"/>
    </source>
</evidence>
<feature type="compositionally biased region" description="Gly residues" evidence="1">
    <location>
        <begin position="10"/>
        <end position="44"/>
    </location>
</feature>
<feature type="region of interest" description="Disordered" evidence="1">
    <location>
        <begin position="1"/>
        <end position="72"/>
    </location>
</feature>
<proteinExistence type="predicted"/>
<accession>A0A8B8GBC2</accession>
<feature type="compositionally biased region" description="Low complexity" evidence="1">
    <location>
        <begin position="48"/>
        <end position="64"/>
    </location>
</feature>
<gene>
    <name evidence="3 4 5" type="primary">LOC112690674</name>
</gene>
<organism evidence="2 5">
    <name type="scientific">Sipha flava</name>
    <name type="common">yellow sugarcane aphid</name>
    <dbReference type="NCBI Taxonomy" id="143950"/>
    <lineage>
        <taxon>Eukaryota</taxon>
        <taxon>Metazoa</taxon>
        <taxon>Ecdysozoa</taxon>
        <taxon>Arthropoda</taxon>
        <taxon>Hexapoda</taxon>
        <taxon>Insecta</taxon>
        <taxon>Pterygota</taxon>
        <taxon>Neoptera</taxon>
        <taxon>Paraneoptera</taxon>
        <taxon>Hemiptera</taxon>
        <taxon>Sternorrhyncha</taxon>
        <taxon>Aphidomorpha</taxon>
        <taxon>Aphidoidea</taxon>
        <taxon>Aphididae</taxon>
        <taxon>Sipha</taxon>
    </lineage>
</organism>
<sequence length="127" mass="12231">MKVSSSSGRVCGGGGGVYDSGGGDGNDAGSRGDGGGGGGGGGGAPINSSSPPCSDSGDGGVDSVRGGDGGLVAGVLVSDQGEVISDRYVGVARRQFASRQASERGSTKADQSDSSDDETTLRQMLVR</sequence>
<dbReference type="Proteomes" id="UP000694846">
    <property type="component" value="Unplaced"/>
</dbReference>